<protein>
    <submittedName>
        <fullName evidence="1">Uncharacterized protein</fullName>
    </submittedName>
</protein>
<accession>A0ACC2JMN3</accession>
<evidence type="ECO:0000313" key="1">
    <source>
        <dbReference type="EMBL" id="KAJ8128766.1"/>
    </source>
</evidence>
<evidence type="ECO:0000313" key="2">
    <source>
        <dbReference type="Proteomes" id="UP001153332"/>
    </source>
</evidence>
<reference evidence="1" key="1">
    <citation type="submission" date="2022-12" db="EMBL/GenBank/DDBJ databases">
        <title>Genome Sequence of Lasiodiplodia mahajangana.</title>
        <authorList>
            <person name="Buettner E."/>
        </authorList>
    </citation>
    <scope>NUCLEOTIDE SEQUENCE</scope>
    <source>
        <strain evidence="1">VT137</strain>
    </source>
</reference>
<keyword evidence="2" id="KW-1185">Reference proteome</keyword>
<dbReference type="EMBL" id="JAPUUL010000965">
    <property type="protein sequence ID" value="KAJ8128766.1"/>
    <property type="molecule type" value="Genomic_DNA"/>
</dbReference>
<comment type="caution">
    <text evidence="1">The sequence shown here is derived from an EMBL/GenBank/DDBJ whole genome shotgun (WGS) entry which is preliminary data.</text>
</comment>
<sequence>MKSSTGKPGTRRPEGVTKSARRRANQGACMSESSDSDNEIPTSSLTIPPTYHDQEKEDLLFLEDWDKKWAQRFQEMGLDVPLFGVEHPNVTRKIATQSIINAIQDVCPVCREDFTVGDVLSATDCKHTSHRACLGW</sequence>
<gene>
    <name evidence="1" type="ORF">O1611_g4869</name>
</gene>
<organism evidence="1 2">
    <name type="scientific">Lasiodiplodia mahajangana</name>
    <dbReference type="NCBI Taxonomy" id="1108764"/>
    <lineage>
        <taxon>Eukaryota</taxon>
        <taxon>Fungi</taxon>
        <taxon>Dikarya</taxon>
        <taxon>Ascomycota</taxon>
        <taxon>Pezizomycotina</taxon>
        <taxon>Dothideomycetes</taxon>
        <taxon>Dothideomycetes incertae sedis</taxon>
        <taxon>Botryosphaeriales</taxon>
        <taxon>Botryosphaeriaceae</taxon>
        <taxon>Lasiodiplodia</taxon>
    </lineage>
</organism>
<dbReference type="Proteomes" id="UP001153332">
    <property type="component" value="Unassembled WGS sequence"/>
</dbReference>
<proteinExistence type="predicted"/>
<name>A0ACC2JMN3_9PEZI</name>